<organism evidence="1 2">
    <name type="scientific">Solemya velum gill symbiont</name>
    <dbReference type="NCBI Taxonomy" id="2340"/>
    <lineage>
        <taxon>Bacteria</taxon>
        <taxon>Pseudomonadati</taxon>
        <taxon>Pseudomonadota</taxon>
        <taxon>Gammaproteobacteria</taxon>
        <taxon>sulfur-oxidizing symbionts</taxon>
    </lineage>
</organism>
<dbReference type="RefSeq" id="WP_078453554.1">
    <property type="nucleotide sequence ID" value="NZ_MPNX01000026.1"/>
</dbReference>
<gene>
    <name evidence="1" type="ORF">BOV88_12350</name>
</gene>
<dbReference type="EMBL" id="MPNX01000026">
    <property type="protein sequence ID" value="OOY33970.1"/>
    <property type="molecule type" value="Genomic_DNA"/>
</dbReference>
<accession>A0A1T2H6V6</accession>
<evidence type="ECO:0000313" key="2">
    <source>
        <dbReference type="Proteomes" id="UP000190962"/>
    </source>
</evidence>
<dbReference type="AlphaFoldDB" id="A0A1T2H6V6"/>
<dbReference type="Proteomes" id="UP000190962">
    <property type="component" value="Unassembled WGS sequence"/>
</dbReference>
<sequence>MQLQIHENHVIKFGPYSTHEVIETSDKHGAGQQLKQKTVIIFIQRNGRNRTDRPREAIHTLT</sequence>
<evidence type="ECO:0000313" key="1">
    <source>
        <dbReference type="EMBL" id="OOY33970.1"/>
    </source>
</evidence>
<comment type="caution">
    <text evidence="1">The sequence shown here is derived from an EMBL/GenBank/DDBJ whole genome shotgun (WGS) entry which is preliminary data.</text>
</comment>
<reference evidence="1 2" key="1">
    <citation type="submission" date="2016-11" db="EMBL/GenBank/DDBJ databases">
        <title>Mixed transmission modes and dynamic genome evolution in an obligate animal-bacterial symbiosis.</title>
        <authorList>
            <person name="Russell S.L."/>
            <person name="Corbett-Detig R.B."/>
            <person name="Cavanaugh C.M."/>
        </authorList>
    </citation>
    <scope>NUCLEOTIDE SEQUENCE [LARGE SCALE GENOMIC DNA]</scope>
    <source>
        <strain evidence="1">MA-KB16</strain>
    </source>
</reference>
<name>A0A1T2H6V6_SOVGS</name>
<proteinExistence type="predicted"/>
<dbReference type="GeneID" id="86990452"/>
<protein>
    <submittedName>
        <fullName evidence="1">Uncharacterized protein</fullName>
    </submittedName>
</protein>